<dbReference type="CDD" id="cd00519">
    <property type="entry name" value="Lipase_3"/>
    <property type="match status" value="1"/>
</dbReference>
<dbReference type="InterPro" id="IPR002921">
    <property type="entry name" value="Fungal_lipase-type"/>
</dbReference>
<dbReference type="eggNOG" id="KOG4569">
    <property type="taxonomic scope" value="Eukaryota"/>
</dbReference>
<feature type="chain" id="PRO_5009310184" evidence="1">
    <location>
        <begin position="18"/>
        <end position="538"/>
    </location>
</feature>
<dbReference type="STRING" id="7209.A0A1I7VJQ6"/>
<evidence type="ECO:0000256" key="1">
    <source>
        <dbReference type="SAM" id="SignalP"/>
    </source>
</evidence>
<proteinExistence type="predicted"/>
<reference evidence="4" key="2">
    <citation type="submission" date="2016-11" db="UniProtKB">
        <authorList>
            <consortium name="WormBaseParasite"/>
        </authorList>
    </citation>
    <scope>IDENTIFICATION</scope>
</reference>
<dbReference type="SUPFAM" id="SSF53474">
    <property type="entry name" value="alpha/beta-Hydrolases"/>
    <property type="match status" value="1"/>
</dbReference>
<feature type="domain" description="Fungal lipase-type" evidence="2">
    <location>
        <begin position="149"/>
        <end position="289"/>
    </location>
</feature>
<gene>
    <name evidence="4" type="primary">LOAG_01651</name>
</gene>
<dbReference type="InterPro" id="IPR029058">
    <property type="entry name" value="AB_hydrolase_fold"/>
</dbReference>
<accession>A0A1I7VJQ6</accession>
<reference evidence="3" key="1">
    <citation type="submission" date="2012-04" db="EMBL/GenBank/DDBJ databases">
        <title>The Genome Sequence of Loa loa.</title>
        <authorList>
            <consortium name="The Broad Institute Genome Sequencing Platform"/>
            <consortium name="Broad Institute Genome Sequencing Center for Infectious Disease"/>
            <person name="Nutman T.B."/>
            <person name="Fink D.L."/>
            <person name="Russ C."/>
            <person name="Young S."/>
            <person name="Zeng Q."/>
            <person name="Gargeya S."/>
            <person name="Alvarado L."/>
            <person name="Berlin A."/>
            <person name="Chapman S.B."/>
            <person name="Chen Z."/>
            <person name="Freedman E."/>
            <person name="Gellesch M."/>
            <person name="Goldberg J."/>
            <person name="Griggs A."/>
            <person name="Gujja S."/>
            <person name="Heilman E.R."/>
            <person name="Heiman D."/>
            <person name="Howarth C."/>
            <person name="Mehta T."/>
            <person name="Neiman D."/>
            <person name="Pearson M."/>
            <person name="Roberts A."/>
            <person name="Saif S."/>
            <person name="Shea T."/>
            <person name="Shenoy N."/>
            <person name="Sisk P."/>
            <person name="Stolte C."/>
            <person name="Sykes S."/>
            <person name="White J."/>
            <person name="Yandava C."/>
            <person name="Haas B."/>
            <person name="Henn M.R."/>
            <person name="Nusbaum C."/>
            <person name="Birren B."/>
        </authorList>
    </citation>
    <scope>NUCLEOTIDE SEQUENCE [LARGE SCALE GENOMIC DNA]</scope>
</reference>
<feature type="signal peptide" evidence="1">
    <location>
        <begin position="1"/>
        <end position="17"/>
    </location>
</feature>
<protein>
    <submittedName>
        <fullName evidence="4">Lipase</fullName>
    </submittedName>
</protein>
<dbReference type="PANTHER" id="PTHR45908">
    <property type="entry name" value="PROTEIN CBG11750-RELATED"/>
    <property type="match status" value="1"/>
</dbReference>
<sequence>MLQITLVLFALCAMIDGDTIRNCSEYKDCASCVKAYRPLPEFQRFCGWYTNKSACGEPISIVSGDSVVVRKPFMCPQKAPIDEKYRYTDALGRSLYSLTLAVRNKDPTECLANSRPDVRLIKRYEVECDQSHNLCAAMLAISKRDRHIYVVYKSSNMDKQLITEFLHMVTAQLGVWQNFEGGGGVTTYFHAAFERLFKGSGLKDDLIKLKKQHSDYEVWCTGHSLGGSMSTMTALYLVKKKIFPAKLVRLVTFGEPRTGNVAFAQAVEENVKVRYRVVHRGDPVTNMPATINPIGLLLTPTIAERQGYFYRYLVYYDNDMKQGSSFSVCTLSGDYACRNLLLANNPLDHTNYFDVNADVYLSKGCKGDLMTVTGNTITTTEATTTTAETTATITTITAAATKTAATTATATAMTTIATTATTIVAAVDTDPDATTDADTATTDADTITAVADTTTIDTARDTDTGTNDADTITTVADTVAAKSTTASDADSTTVADTSITDTITTVDVDTVTNVNSPAADADTTAATTNTITVTDTPK</sequence>
<evidence type="ECO:0000259" key="2">
    <source>
        <dbReference type="Pfam" id="PF01764"/>
    </source>
</evidence>
<dbReference type="Gene3D" id="3.40.50.1820">
    <property type="entry name" value="alpha/beta hydrolase"/>
    <property type="match status" value="1"/>
</dbReference>
<name>A0A1I7VJQ6_LOALO</name>
<keyword evidence="3" id="KW-1185">Reference proteome</keyword>
<dbReference type="PANTHER" id="PTHR45908:SF15">
    <property type="entry name" value="FUNGAL LIPASE-LIKE DOMAIN-CONTAINING PROTEIN"/>
    <property type="match status" value="1"/>
</dbReference>
<evidence type="ECO:0000313" key="3">
    <source>
        <dbReference type="Proteomes" id="UP000095285"/>
    </source>
</evidence>
<evidence type="ECO:0000313" key="4">
    <source>
        <dbReference type="WBParaSite" id="EN70_3321"/>
    </source>
</evidence>
<dbReference type="Proteomes" id="UP000095285">
    <property type="component" value="Unassembled WGS sequence"/>
</dbReference>
<dbReference type="GO" id="GO:0006629">
    <property type="term" value="P:lipid metabolic process"/>
    <property type="evidence" value="ECO:0007669"/>
    <property type="project" value="InterPro"/>
</dbReference>
<keyword evidence="1" id="KW-0732">Signal</keyword>
<dbReference type="Pfam" id="PF01764">
    <property type="entry name" value="Lipase_3"/>
    <property type="match status" value="1"/>
</dbReference>
<dbReference type="AlphaFoldDB" id="A0A1I7VJQ6"/>
<dbReference type="WBParaSite" id="EN70_3321">
    <property type="protein sequence ID" value="EN70_3321"/>
    <property type="gene ID" value="EN70_3321"/>
</dbReference>
<organism evidence="3 4">
    <name type="scientific">Loa loa</name>
    <name type="common">Eye worm</name>
    <name type="synonym">Filaria loa</name>
    <dbReference type="NCBI Taxonomy" id="7209"/>
    <lineage>
        <taxon>Eukaryota</taxon>
        <taxon>Metazoa</taxon>
        <taxon>Ecdysozoa</taxon>
        <taxon>Nematoda</taxon>
        <taxon>Chromadorea</taxon>
        <taxon>Rhabditida</taxon>
        <taxon>Spirurina</taxon>
        <taxon>Spiruromorpha</taxon>
        <taxon>Filarioidea</taxon>
        <taxon>Onchocercidae</taxon>
        <taxon>Loa</taxon>
    </lineage>
</organism>
<dbReference type="OrthoDB" id="426718at2759"/>